<keyword evidence="3" id="KW-1185">Reference proteome</keyword>
<evidence type="ECO:0000313" key="4">
    <source>
        <dbReference type="RefSeq" id="XP_052748906.1"/>
    </source>
</evidence>
<name>A0ABM3MBW1_GALME</name>
<feature type="compositionally biased region" description="Basic and acidic residues" evidence="1">
    <location>
        <begin position="96"/>
        <end position="110"/>
    </location>
</feature>
<accession>A0ABM3MBW1</accession>
<proteinExistence type="predicted"/>
<protein>
    <submittedName>
        <fullName evidence="4">DNA topoisomerase 3-like isoform X2</fullName>
    </submittedName>
</protein>
<dbReference type="RefSeq" id="XP_052748906.1">
    <property type="nucleotide sequence ID" value="XM_052892946.1"/>
</dbReference>
<reference evidence="4" key="1">
    <citation type="submission" date="2025-08" db="UniProtKB">
        <authorList>
            <consortium name="RefSeq"/>
        </authorList>
    </citation>
    <scope>IDENTIFICATION</scope>
    <source>
        <tissue evidence="4">Whole larvae</tissue>
    </source>
</reference>
<feature type="signal peptide" evidence="2">
    <location>
        <begin position="1"/>
        <end position="23"/>
    </location>
</feature>
<gene>
    <name evidence="4" type="primary">LOC113518391</name>
</gene>
<evidence type="ECO:0000256" key="2">
    <source>
        <dbReference type="SAM" id="SignalP"/>
    </source>
</evidence>
<feature type="region of interest" description="Disordered" evidence="1">
    <location>
        <begin position="65"/>
        <end position="145"/>
    </location>
</feature>
<dbReference type="Proteomes" id="UP001652740">
    <property type="component" value="Unplaced"/>
</dbReference>
<dbReference type="GeneID" id="113518391"/>
<feature type="compositionally biased region" description="Low complexity" evidence="1">
    <location>
        <begin position="111"/>
        <end position="125"/>
    </location>
</feature>
<keyword evidence="2" id="KW-0732">Signal</keyword>
<sequence>MAHLTICVGFIFLVILNFTPIDAETRVVRSPQFGSYANSNAQANAGSYYGRPGYNGGRYEQPRYIGGGGYGRPRGPPLPPPRLEYGRGPEFGRVPEYGRGDRGNLRRLEDGSGTISISKSISISRGGEGGLSQSSANSAAAGKRR</sequence>
<feature type="chain" id="PRO_5045035205" evidence="2">
    <location>
        <begin position="24"/>
        <end position="145"/>
    </location>
</feature>
<evidence type="ECO:0000313" key="3">
    <source>
        <dbReference type="Proteomes" id="UP001652740"/>
    </source>
</evidence>
<organism evidence="3 4">
    <name type="scientific">Galleria mellonella</name>
    <name type="common">Greater wax moth</name>
    <dbReference type="NCBI Taxonomy" id="7137"/>
    <lineage>
        <taxon>Eukaryota</taxon>
        <taxon>Metazoa</taxon>
        <taxon>Ecdysozoa</taxon>
        <taxon>Arthropoda</taxon>
        <taxon>Hexapoda</taxon>
        <taxon>Insecta</taxon>
        <taxon>Pterygota</taxon>
        <taxon>Neoptera</taxon>
        <taxon>Endopterygota</taxon>
        <taxon>Lepidoptera</taxon>
        <taxon>Glossata</taxon>
        <taxon>Ditrysia</taxon>
        <taxon>Pyraloidea</taxon>
        <taxon>Pyralidae</taxon>
        <taxon>Galleriinae</taxon>
        <taxon>Galleria</taxon>
    </lineage>
</organism>
<evidence type="ECO:0000256" key="1">
    <source>
        <dbReference type="SAM" id="MobiDB-lite"/>
    </source>
</evidence>